<dbReference type="Proteomes" id="UP000285405">
    <property type="component" value="Unassembled WGS sequence"/>
</dbReference>
<dbReference type="EMBL" id="MCBR01018157">
    <property type="protein sequence ID" value="RKF58637.1"/>
    <property type="molecule type" value="Genomic_DNA"/>
</dbReference>
<sequence>MNSEDLLSSNSPEDFEIRATKNLKMTQHLFFNAIPLAINHLNTNFVELWRKWAHREDEVQALLIDVSNKDEIIEQLRRNLKTATEKRDEHYSVSQQWKQRTIELSTLLSRRTEKMIGTSRTSRPQNH</sequence>
<dbReference type="AlphaFoldDB" id="A0A420HMH9"/>
<evidence type="ECO:0000313" key="3">
    <source>
        <dbReference type="Proteomes" id="UP000285405"/>
    </source>
</evidence>
<organism evidence="2 3">
    <name type="scientific">Golovinomyces cichoracearum</name>
    <dbReference type="NCBI Taxonomy" id="62708"/>
    <lineage>
        <taxon>Eukaryota</taxon>
        <taxon>Fungi</taxon>
        <taxon>Dikarya</taxon>
        <taxon>Ascomycota</taxon>
        <taxon>Pezizomycotina</taxon>
        <taxon>Leotiomycetes</taxon>
        <taxon>Erysiphales</taxon>
        <taxon>Erysiphaceae</taxon>
        <taxon>Golovinomyces</taxon>
    </lineage>
</organism>
<feature type="coiled-coil region" evidence="1">
    <location>
        <begin position="66"/>
        <end position="93"/>
    </location>
</feature>
<accession>A0A420HMH9</accession>
<evidence type="ECO:0000256" key="1">
    <source>
        <dbReference type="SAM" id="Coils"/>
    </source>
</evidence>
<comment type="caution">
    <text evidence="2">The sequence shown here is derived from an EMBL/GenBank/DDBJ whole genome shotgun (WGS) entry which is preliminary data.</text>
</comment>
<evidence type="ECO:0000313" key="2">
    <source>
        <dbReference type="EMBL" id="RKF58637.1"/>
    </source>
</evidence>
<name>A0A420HMH9_9PEZI</name>
<gene>
    <name evidence="2" type="ORF">GcC1_181052</name>
</gene>
<reference evidence="2 3" key="1">
    <citation type="journal article" date="2018" name="BMC Genomics">
        <title>Comparative genome analyses reveal sequence features reflecting distinct modes of host-adaptation between dicot and monocot powdery mildew.</title>
        <authorList>
            <person name="Wu Y."/>
            <person name="Ma X."/>
            <person name="Pan Z."/>
            <person name="Kale S.D."/>
            <person name="Song Y."/>
            <person name="King H."/>
            <person name="Zhang Q."/>
            <person name="Presley C."/>
            <person name="Deng X."/>
            <person name="Wei C.I."/>
            <person name="Xiao S."/>
        </authorList>
    </citation>
    <scope>NUCLEOTIDE SEQUENCE [LARGE SCALE GENOMIC DNA]</scope>
    <source>
        <strain evidence="2">UCSC1</strain>
    </source>
</reference>
<proteinExistence type="predicted"/>
<protein>
    <submittedName>
        <fullName evidence="2">Uncharacterized protein</fullName>
    </submittedName>
</protein>
<keyword evidence="1" id="KW-0175">Coiled coil</keyword>